<feature type="transmembrane region" description="Helical" evidence="7">
    <location>
        <begin position="20"/>
        <end position="37"/>
    </location>
</feature>
<dbReference type="GO" id="GO:0005886">
    <property type="term" value="C:plasma membrane"/>
    <property type="evidence" value="ECO:0007669"/>
    <property type="project" value="UniProtKB-SubCell"/>
</dbReference>
<evidence type="ECO:0000256" key="3">
    <source>
        <dbReference type="ARBA" id="ARBA00022692"/>
    </source>
</evidence>
<feature type="transmembrane region" description="Helical" evidence="7">
    <location>
        <begin position="402"/>
        <end position="419"/>
    </location>
</feature>
<comment type="similarity">
    <text evidence="6">Belongs to the YccS/YhfK family.</text>
</comment>
<feature type="domain" description="Integral membrane bound transporter" evidence="9">
    <location>
        <begin position="412"/>
        <end position="534"/>
    </location>
</feature>
<organism evidence="10 11">
    <name type="scientific">Mesonia hippocampi</name>
    <dbReference type="NCBI Taxonomy" id="1628250"/>
    <lineage>
        <taxon>Bacteria</taxon>
        <taxon>Pseudomonadati</taxon>
        <taxon>Bacteroidota</taxon>
        <taxon>Flavobacteriia</taxon>
        <taxon>Flavobacteriales</taxon>
        <taxon>Flavobacteriaceae</taxon>
        <taxon>Mesonia</taxon>
    </lineage>
</organism>
<evidence type="ECO:0000313" key="11">
    <source>
        <dbReference type="Proteomes" id="UP000553034"/>
    </source>
</evidence>
<comment type="caution">
    <text evidence="10">The sequence shown here is derived from an EMBL/GenBank/DDBJ whole genome shotgun (WGS) entry which is preliminary data.</text>
</comment>
<dbReference type="PANTHER" id="PTHR30509">
    <property type="entry name" value="P-HYDROXYBENZOIC ACID EFFLUX PUMP SUBUNIT-RELATED"/>
    <property type="match status" value="1"/>
</dbReference>
<comment type="subcellular location">
    <subcellularLocation>
        <location evidence="1">Cell membrane</location>
        <topology evidence="1">Multi-pass membrane protein</topology>
    </subcellularLocation>
</comment>
<dbReference type="RefSeq" id="WP_183475494.1">
    <property type="nucleotide sequence ID" value="NZ_JACIFO010000001.1"/>
</dbReference>
<accession>A0A840ER62</accession>
<evidence type="ECO:0000256" key="1">
    <source>
        <dbReference type="ARBA" id="ARBA00004651"/>
    </source>
</evidence>
<dbReference type="Pfam" id="PF13515">
    <property type="entry name" value="FUSC_2"/>
    <property type="match status" value="1"/>
</dbReference>
<feature type="transmembrane region" description="Helical" evidence="7">
    <location>
        <begin position="454"/>
        <end position="486"/>
    </location>
</feature>
<gene>
    <name evidence="10" type="ORF">GGR32_000108</name>
</gene>
<feature type="transmembrane region" description="Helical" evidence="7">
    <location>
        <begin position="492"/>
        <end position="510"/>
    </location>
</feature>
<evidence type="ECO:0000259" key="8">
    <source>
        <dbReference type="Pfam" id="PF12805"/>
    </source>
</evidence>
<proteinExistence type="inferred from homology"/>
<feature type="transmembrane region" description="Helical" evidence="7">
    <location>
        <begin position="522"/>
        <end position="543"/>
    </location>
</feature>
<dbReference type="Proteomes" id="UP000553034">
    <property type="component" value="Unassembled WGS sequence"/>
</dbReference>
<reference evidence="10 11" key="1">
    <citation type="submission" date="2020-08" db="EMBL/GenBank/DDBJ databases">
        <title>Genomic Encyclopedia of Type Strains, Phase IV (KMG-IV): sequencing the most valuable type-strain genomes for metagenomic binning, comparative biology and taxonomic classification.</title>
        <authorList>
            <person name="Goeker M."/>
        </authorList>
    </citation>
    <scope>NUCLEOTIDE SEQUENCE [LARGE SCALE GENOMIC DNA]</scope>
    <source>
        <strain evidence="10 11">DSM 29568</strain>
    </source>
</reference>
<evidence type="ECO:0000256" key="2">
    <source>
        <dbReference type="ARBA" id="ARBA00022475"/>
    </source>
</evidence>
<protein>
    <submittedName>
        <fullName evidence="10">Putative membrane protein YccC</fullName>
    </submittedName>
</protein>
<evidence type="ECO:0000256" key="6">
    <source>
        <dbReference type="ARBA" id="ARBA00043993"/>
    </source>
</evidence>
<keyword evidence="3 7" id="KW-0812">Transmembrane</keyword>
<feature type="transmembrane region" description="Helical" evidence="7">
    <location>
        <begin position="142"/>
        <end position="164"/>
    </location>
</feature>
<keyword evidence="5 7" id="KW-0472">Membrane</keyword>
<feature type="transmembrane region" description="Helical" evidence="7">
    <location>
        <begin position="119"/>
        <end position="136"/>
    </location>
</feature>
<dbReference type="InterPro" id="IPR049453">
    <property type="entry name" value="Memb_transporter_dom"/>
</dbReference>
<evidence type="ECO:0000313" key="10">
    <source>
        <dbReference type="EMBL" id="MBB4117836.1"/>
    </source>
</evidence>
<keyword evidence="2" id="KW-1003">Cell membrane</keyword>
<sequence length="753" mass="86157">MMKLANTKGTIIRYFSSTDLSKALILAIAIIIPLLYATLTNQMLLGIGLTVGVFLVAPSNVSGNLRHRFLGILAATLLSASITYTLHLVIGNTGLQWGLAILYTFISAYISVYGFRASLVSFSGLLAITLSFSNIGEENFQLHSLGILIGGLWYILISTIVLLIRPKKHSDIVLGETVELTAKFLKYRAKLLKDKKHRAKLKKEQFLLQSAINEHHETLREALLSNRFTSGTSNSSRRKILILIELIDILELGLTHPINYKTVDRLKDSYPTLVRRYQDLSFAMSQELNKVAKNILEGKRFYLDNQLRIKIHVIHQDITNLFKNNPDPKAQEIFIQLNNVLRFERKQAQKIRYIQRVVTNIDRRNTFTIIPREYEQFLTPVDYSFKILVDNFSWSSPMFKHAIRLSLLMFIGLLVGYLFEVQNAYWILLTLIVILRPSYGLTKERSVKRIIGTLIGSVVAVGLVYITNNTTAYAVMAIISLVLAFSMIQKNYVGGAAFITINVILIYALLQPNPIDVIQYRIIDTIIGAGLAFAGNLLLFPSWEYKEINSTIQNALSANIDFLKEVVKFYHHPEELKSYKLKRKTAFLATGNLNGAFQRMLQEPKSKQKNVEETYEYTVLNYTFLSALVSLGSYIRSNEHVKKYNFVQTYTAAIIQNIEATIAILNQGEYLEDIRLEENREIAYKEINQRYDMLVNRKVGQVKRGKTLFEDPLTLEMHDLQLLSEQFKWLYEVSFNLKSVYSKQKPAIYEELF</sequence>
<keyword evidence="4 7" id="KW-1133">Transmembrane helix</keyword>
<keyword evidence="11" id="KW-1185">Reference proteome</keyword>
<dbReference type="InterPro" id="IPR032692">
    <property type="entry name" value="YccS_N"/>
</dbReference>
<evidence type="ECO:0000259" key="9">
    <source>
        <dbReference type="Pfam" id="PF13515"/>
    </source>
</evidence>
<evidence type="ECO:0000256" key="5">
    <source>
        <dbReference type="ARBA" id="ARBA00023136"/>
    </source>
</evidence>
<dbReference type="PANTHER" id="PTHR30509:SF9">
    <property type="entry name" value="MULTIDRUG RESISTANCE PROTEIN MDTO"/>
    <property type="match status" value="1"/>
</dbReference>
<feature type="transmembrane region" description="Helical" evidence="7">
    <location>
        <begin position="43"/>
        <end position="62"/>
    </location>
</feature>
<dbReference type="EMBL" id="JACIFO010000001">
    <property type="protein sequence ID" value="MBB4117836.1"/>
    <property type="molecule type" value="Genomic_DNA"/>
</dbReference>
<evidence type="ECO:0000256" key="7">
    <source>
        <dbReference type="SAM" id="Phobius"/>
    </source>
</evidence>
<dbReference type="AlphaFoldDB" id="A0A840ER62"/>
<feature type="transmembrane region" description="Helical" evidence="7">
    <location>
        <begin position="69"/>
        <end position="89"/>
    </location>
</feature>
<evidence type="ECO:0000256" key="4">
    <source>
        <dbReference type="ARBA" id="ARBA00022989"/>
    </source>
</evidence>
<dbReference type="Pfam" id="PF12805">
    <property type="entry name" value="FUSC-like"/>
    <property type="match status" value="1"/>
</dbReference>
<name>A0A840ER62_9FLAO</name>
<feature type="domain" description="Integral membrane protein YccS N-terminal" evidence="8">
    <location>
        <begin position="76"/>
        <end position="342"/>
    </location>
</feature>